<reference evidence="2" key="1">
    <citation type="journal article" date="2023" name="bioRxiv">
        <title>Improved chromosome-level genome assembly for marigold (Tagetes erecta).</title>
        <authorList>
            <person name="Jiang F."/>
            <person name="Yuan L."/>
            <person name="Wang S."/>
            <person name="Wang H."/>
            <person name="Xu D."/>
            <person name="Wang A."/>
            <person name="Fan W."/>
        </authorList>
    </citation>
    <scope>NUCLEOTIDE SEQUENCE</scope>
    <source>
        <strain evidence="2">WSJ</strain>
        <tissue evidence="2">Leaf</tissue>
    </source>
</reference>
<dbReference type="AlphaFoldDB" id="A0AAD8LHU2"/>
<evidence type="ECO:0000256" key="1">
    <source>
        <dbReference type="SAM" id="SignalP"/>
    </source>
</evidence>
<feature type="signal peptide" evidence="1">
    <location>
        <begin position="1"/>
        <end position="16"/>
    </location>
</feature>
<sequence>MIGLFTLTVWISGGEGWSMMMSHGSSEICGDDDVDGVLTSPWRGIHCSHGDDDVDGVLTSPWRGIHCSHGNVV</sequence>
<keyword evidence="3" id="KW-1185">Reference proteome</keyword>
<dbReference type="Proteomes" id="UP001229421">
    <property type="component" value="Unassembled WGS sequence"/>
</dbReference>
<feature type="chain" id="PRO_5041937154" evidence="1">
    <location>
        <begin position="17"/>
        <end position="73"/>
    </location>
</feature>
<gene>
    <name evidence="2" type="ORF">QVD17_06921</name>
</gene>
<organism evidence="2 3">
    <name type="scientific">Tagetes erecta</name>
    <name type="common">African marigold</name>
    <dbReference type="NCBI Taxonomy" id="13708"/>
    <lineage>
        <taxon>Eukaryota</taxon>
        <taxon>Viridiplantae</taxon>
        <taxon>Streptophyta</taxon>
        <taxon>Embryophyta</taxon>
        <taxon>Tracheophyta</taxon>
        <taxon>Spermatophyta</taxon>
        <taxon>Magnoliopsida</taxon>
        <taxon>eudicotyledons</taxon>
        <taxon>Gunneridae</taxon>
        <taxon>Pentapetalae</taxon>
        <taxon>asterids</taxon>
        <taxon>campanulids</taxon>
        <taxon>Asterales</taxon>
        <taxon>Asteraceae</taxon>
        <taxon>Asteroideae</taxon>
        <taxon>Heliantheae alliance</taxon>
        <taxon>Tageteae</taxon>
        <taxon>Tagetes</taxon>
    </lineage>
</organism>
<accession>A0AAD8LHU2</accession>
<name>A0AAD8LHU2_TARER</name>
<keyword evidence="1" id="KW-0732">Signal</keyword>
<comment type="caution">
    <text evidence="2">The sequence shown here is derived from an EMBL/GenBank/DDBJ whole genome shotgun (WGS) entry which is preliminary data.</text>
</comment>
<evidence type="ECO:0000313" key="2">
    <source>
        <dbReference type="EMBL" id="KAK1441084.1"/>
    </source>
</evidence>
<proteinExistence type="predicted"/>
<dbReference type="EMBL" id="JAUHHV010000001">
    <property type="protein sequence ID" value="KAK1441084.1"/>
    <property type="molecule type" value="Genomic_DNA"/>
</dbReference>
<protein>
    <submittedName>
        <fullName evidence="2">Uncharacterized protein</fullName>
    </submittedName>
</protein>
<evidence type="ECO:0000313" key="3">
    <source>
        <dbReference type="Proteomes" id="UP001229421"/>
    </source>
</evidence>